<dbReference type="AlphaFoldDB" id="A0AA39X8H8"/>
<evidence type="ECO:0000256" key="1">
    <source>
        <dbReference type="ARBA" id="ARBA00022676"/>
    </source>
</evidence>
<dbReference type="Pfam" id="PF13692">
    <property type="entry name" value="Glyco_trans_1_4"/>
    <property type="match status" value="1"/>
</dbReference>
<keyword evidence="1" id="KW-0328">Glycosyltransferase</keyword>
<keyword evidence="4" id="KW-1185">Reference proteome</keyword>
<dbReference type="SUPFAM" id="SSF53756">
    <property type="entry name" value="UDP-Glycosyltransferase/glycogen phosphorylase"/>
    <property type="match status" value="1"/>
</dbReference>
<evidence type="ECO:0000256" key="2">
    <source>
        <dbReference type="ARBA" id="ARBA00022679"/>
    </source>
</evidence>
<name>A0AA39X8H8_9PEZI</name>
<proteinExistence type="predicted"/>
<accession>A0AA39X8H8</accession>
<reference evidence="3" key="1">
    <citation type="submission" date="2023-06" db="EMBL/GenBank/DDBJ databases">
        <title>Genome-scale phylogeny and comparative genomics of the fungal order Sordariales.</title>
        <authorList>
            <consortium name="Lawrence Berkeley National Laboratory"/>
            <person name="Hensen N."/>
            <person name="Bonometti L."/>
            <person name="Westerberg I."/>
            <person name="Brannstrom I.O."/>
            <person name="Guillou S."/>
            <person name="Cros-Aarteil S."/>
            <person name="Calhoun S."/>
            <person name="Haridas S."/>
            <person name="Kuo A."/>
            <person name="Mondo S."/>
            <person name="Pangilinan J."/>
            <person name="Riley R."/>
            <person name="LaButti K."/>
            <person name="Andreopoulos B."/>
            <person name="Lipzen A."/>
            <person name="Chen C."/>
            <person name="Yanf M."/>
            <person name="Daum C."/>
            <person name="Ng V."/>
            <person name="Clum A."/>
            <person name="Steindorff A."/>
            <person name="Ohm R."/>
            <person name="Martin F."/>
            <person name="Silar P."/>
            <person name="Natvig D."/>
            <person name="Lalanne C."/>
            <person name="Gautier V."/>
            <person name="Ament-velasquez S.L."/>
            <person name="Kruys A."/>
            <person name="Hutchinson M.I."/>
            <person name="Powell A.J."/>
            <person name="Barry K."/>
            <person name="Miller A.N."/>
            <person name="Grigoriev I.V."/>
            <person name="Debuchy R."/>
            <person name="Gladieux P."/>
            <person name="Thoren M.H."/>
            <person name="Johannesson H."/>
        </authorList>
    </citation>
    <scope>NUCLEOTIDE SEQUENCE</scope>
    <source>
        <strain evidence="3">SMH3391-2</strain>
    </source>
</reference>
<dbReference type="Proteomes" id="UP001174934">
    <property type="component" value="Unassembled WGS sequence"/>
</dbReference>
<dbReference type="PANTHER" id="PTHR12526">
    <property type="entry name" value="GLYCOSYLTRANSFERASE"/>
    <property type="match status" value="1"/>
</dbReference>
<dbReference type="PANTHER" id="PTHR12526:SF510">
    <property type="entry name" value="D-INOSITOL 3-PHOSPHATE GLYCOSYLTRANSFERASE"/>
    <property type="match status" value="1"/>
</dbReference>
<keyword evidence="2" id="KW-0808">Transferase</keyword>
<dbReference type="EMBL" id="JAULSR010000002">
    <property type="protein sequence ID" value="KAK0629281.1"/>
    <property type="molecule type" value="Genomic_DNA"/>
</dbReference>
<dbReference type="Gene3D" id="3.40.50.2000">
    <property type="entry name" value="Glycogen Phosphorylase B"/>
    <property type="match status" value="1"/>
</dbReference>
<evidence type="ECO:0000313" key="3">
    <source>
        <dbReference type="EMBL" id="KAK0629281.1"/>
    </source>
</evidence>
<comment type="caution">
    <text evidence="3">The sequence shown here is derived from an EMBL/GenBank/DDBJ whole genome shotgun (WGS) entry which is preliminary data.</text>
</comment>
<organism evidence="3 4">
    <name type="scientific">Bombardia bombarda</name>
    <dbReference type="NCBI Taxonomy" id="252184"/>
    <lineage>
        <taxon>Eukaryota</taxon>
        <taxon>Fungi</taxon>
        <taxon>Dikarya</taxon>
        <taxon>Ascomycota</taxon>
        <taxon>Pezizomycotina</taxon>
        <taxon>Sordariomycetes</taxon>
        <taxon>Sordariomycetidae</taxon>
        <taxon>Sordariales</taxon>
        <taxon>Lasiosphaeriaceae</taxon>
        <taxon>Bombardia</taxon>
    </lineage>
</organism>
<dbReference type="GO" id="GO:0016757">
    <property type="term" value="F:glycosyltransferase activity"/>
    <property type="evidence" value="ECO:0007669"/>
    <property type="project" value="UniProtKB-KW"/>
</dbReference>
<evidence type="ECO:0000313" key="4">
    <source>
        <dbReference type="Proteomes" id="UP001174934"/>
    </source>
</evidence>
<gene>
    <name evidence="3" type="ORF">B0T17DRAFT_615079</name>
</gene>
<protein>
    <recommendedName>
        <fullName evidence="5">Glycosyl transferase family 1 domain-containing protein</fullName>
    </recommendedName>
</protein>
<evidence type="ECO:0008006" key="5">
    <source>
        <dbReference type="Google" id="ProtNLM"/>
    </source>
</evidence>
<sequence>MRVFLVQTAQGLTPSSGGYKCNINLLRQLRLRKHECAQIAYGFENEVECFAKVAKEKGINPNLATHSVVPVVDSSGLPHQLRVKTFNDEDGIHNIVISRNTYNAAYPTRDFIRDLRAYLEGQGITQRMAVLVDIFNIHLKKFRPTHVVFNDALTMKMTADMPNRTFKRINIIHTAEQLPFGPYCSGIDGHCISPRVENELLRGLDGLWAVSEAIKVYAKEHGQLDSTFLVHPNLTYMDKITNDLPLQRFNVNKFEVGMINPCPHKGLDILLELATKMPHVQFVTWVSWGSEPEHIKILRSYPNIRIRPTTTNTDTIWDRIKILLAPSVWYEAWGIVVTEAQLRGIPVIASDAGGLKEAKIGLPYCVPVKLITGERKSNRDYVVPQQDVTPWIDAIQKLIFDQAEYTRVASLTAVKSVEWLKSMDENRHEKWFMDMMRE</sequence>